<dbReference type="SMART" id="SM00530">
    <property type="entry name" value="HTH_XRE"/>
    <property type="match status" value="1"/>
</dbReference>
<dbReference type="EMBL" id="PDVP01000019">
    <property type="protein sequence ID" value="PHP65077.1"/>
    <property type="molecule type" value="Genomic_DNA"/>
</dbReference>
<dbReference type="AlphaFoldDB" id="A0A2G1QHQ7"/>
<keyword evidence="4" id="KW-1185">Reference proteome</keyword>
<feature type="domain" description="HTH cro/C1-type" evidence="2">
    <location>
        <begin position="34"/>
        <end position="88"/>
    </location>
</feature>
<dbReference type="PROSITE" id="PS50943">
    <property type="entry name" value="HTH_CROC1"/>
    <property type="match status" value="1"/>
</dbReference>
<feature type="region of interest" description="Disordered" evidence="1">
    <location>
        <begin position="1"/>
        <end position="22"/>
    </location>
</feature>
<dbReference type="OrthoDB" id="5659783at2"/>
<reference evidence="3 4" key="1">
    <citation type="submission" date="2017-10" db="EMBL/GenBank/DDBJ databases">
        <title>Sedimentibacterium mangrovi gen. nov., sp. nov., a novel member of family Phyllobacteriacea isolated from mangrove sediment.</title>
        <authorList>
            <person name="Liao H."/>
            <person name="Tian Y."/>
        </authorList>
    </citation>
    <scope>NUCLEOTIDE SEQUENCE [LARGE SCALE GENOMIC DNA]</scope>
    <source>
        <strain evidence="3 4">X9-2-2</strain>
    </source>
</reference>
<dbReference type="CDD" id="cd00093">
    <property type="entry name" value="HTH_XRE"/>
    <property type="match status" value="1"/>
</dbReference>
<comment type="caution">
    <text evidence="3">The sequence shown here is derived from an EMBL/GenBank/DDBJ whole genome shotgun (WGS) entry which is preliminary data.</text>
</comment>
<sequence length="140" mass="15151">MSDPGDTLPAVEPFDEAGTIYAGEADMDTMGGRMSRAREAAGMTPQQLARRIGVKTATVMAWESDRSEPRANRLTTLAGVLNVGLAWLIHGIGDAPATSTEEDFARTVSGHLARMKRLHDETGAVIKRLEAEIARFNRTI</sequence>
<dbReference type="SUPFAM" id="SSF47413">
    <property type="entry name" value="lambda repressor-like DNA-binding domains"/>
    <property type="match status" value="1"/>
</dbReference>
<dbReference type="GO" id="GO:0003677">
    <property type="term" value="F:DNA binding"/>
    <property type="evidence" value="ECO:0007669"/>
    <property type="project" value="InterPro"/>
</dbReference>
<name>A0A2G1QHQ7_9HYPH</name>
<protein>
    <submittedName>
        <fullName evidence="3">Transcriptional regulator</fullName>
    </submittedName>
</protein>
<dbReference type="Gene3D" id="1.10.260.40">
    <property type="entry name" value="lambda repressor-like DNA-binding domains"/>
    <property type="match status" value="1"/>
</dbReference>
<organism evidence="3 4">
    <name type="scientific">Zhengella mangrovi</name>
    <dbReference type="NCBI Taxonomy" id="1982044"/>
    <lineage>
        <taxon>Bacteria</taxon>
        <taxon>Pseudomonadati</taxon>
        <taxon>Pseudomonadota</taxon>
        <taxon>Alphaproteobacteria</taxon>
        <taxon>Hyphomicrobiales</taxon>
        <taxon>Notoacmeibacteraceae</taxon>
        <taxon>Zhengella</taxon>
    </lineage>
</organism>
<gene>
    <name evidence="3" type="ORF">CSC94_21385</name>
</gene>
<dbReference type="InterPro" id="IPR010982">
    <property type="entry name" value="Lambda_DNA-bd_dom_sf"/>
</dbReference>
<evidence type="ECO:0000256" key="1">
    <source>
        <dbReference type="SAM" id="MobiDB-lite"/>
    </source>
</evidence>
<evidence type="ECO:0000259" key="2">
    <source>
        <dbReference type="PROSITE" id="PS50943"/>
    </source>
</evidence>
<evidence type="ECO:0000313" key="3">
    <source>
        <dbReference type="EMBL" id="PHP65077.1"/>
    </source>
</evidence>
<dbReference type="Proteomes" id="UP000221168">
    <property type="component" value="Unassembled WGS sequence"/>
</dbReference>
<dbReference type="InterPro" id="IPR001387">
    <property type="entry name" value="Cro/C1-type_HTH"/>
</dbReference>
<evidence type="ECO:0000313" key="4">
    <source>
        <dbReference type="Proteomes" id="UP000221168"/>
    </source>
</evidence>
<dbReference type="Pfam" id="PF01381">
    <property type="entry name" value="HTH_3"/>
    <property type="match status" value="1"/>
</dbReference>
<dbReference type="RefSeq" id="WP_099308415.1">
    <property type="nucleotide sequence ID" value="NZ_PDVP01000019.1"/>
</dbReference>
<proteinExistence type="predicted"/>
<accession>A0A2G1QHQ7</accession>